<dbReference type="Proteomes" id="UP001064048">
    <property type="component" value="Chromosome 14"/>
</dbReference>
<sequence>MYLSSVSSRLHLHDTNCWELKKTYGCYDGLMRDISWSDDAKYILQVNCKGLVEILTPADHDVRSLQHIPLKDTWSASFHRDGHRNIAIGTKSGNVLIWDTKNKTIVKTFPTPTQQSSVNHISYNAKNNNLAATMQNGDTVIYGLVSNIPILTVKLQCSRSISAMKFHHESRCLLGLAMDEGHVLLRDINTNKDKAFFDNIHAAPVSDIAFSLINKDVMLSSGYDKIVHVYDIRLQNVVSTIKTSYTLSSLAINVDNQVAIGTKHGAVMIYDLRDLTNPFKVLKGHNEEVKKVAFQPMRKKPHVNEISIQEDTDIHLSPFKPSPGRPRTSDMFLISASPTKDNLDVSEHIEEKKADSFLVLMGLDKSNNDCEDGDKSYKFAKDSSVYERNRKLDVQKNISKVSTPLNNQDVDNLVFPSPIFNGAPDDGRPLITSDEKPDYEIPKNSKFDTKTVEELKDFFSLSLSDVADDNKNYFLHIMMVLTKQKLFLEKQMAAMNSQILSLAQNQNTLVEANKRLALQVEQLKYATNSNN</sequence>
<reference evidence="1 2" key="1">
    <citation type="journal article" date="2022" name="Genome Biol. Evol.">
        <title>The Spruce Budworm Genome: Reconstructing the Evolutionary History of Antifreeze Proteins.</title>
        <authorList>
            <person name="Beliveau C."/>
            <person name="Gagne P."/>
            <person name="Picq S."/>
            <person name="Vernygora O."/>
            <person name="Keeling C.I."/>
            <person name="Pinkney K."/>
            <person name="Doucet D."/>
            <person name="Wen F."/>
            <person name="Johnston J.S."/>
            <person name="Maaroufi H."/>
            <person name="Boyle B."/>
            <person name="Laroche J."/>
            <person name="Dewar K."/>
            <person name="Juretic N."/>
            <person name="Blackburn G."/>
            <person name="Nisole A."/>
            <person name="Brunet B."/>
            <person name="Brandao M."/>
            <person name="Lumley L."/>
            <person name="Duan J."/>
            <person name="Quan G."/>
            <person name="Lucarotti C.J."/>
            <person name="Roe A.D."/>
            <person name="Sperling F.A.H."/>
            <person name="Levesque R.C."/>
            <person name="Cusson M."/>
        </authorList>
    </citation>
    <scope>NUCLEOTIDE SEQUENCE [LARGE SCALE GENOMIC DNA]</scope>
    <source>
        <strain evidence="1">Glfc:IPQL:Cfum</strain>
    </source>
</reference>
<accession>A0ACC0J6D7</accession>
<dbReference type="EMBL" id="CM046114">
    <property type="protein sequence ID" value="KAI8419729.1"/>
    <property type="molecule type" value="Genomic_DNA"/>
</dbReference>
<gene>
    <name evidence="1" type="ORF">MSG28_008411</name>
</gene>
<name>A0ACC0J6D7_CHOFU</name>
<protein>
    <submittedName>
        <fullName evidence="1">Uncharacterized protein</fullName>
    </submittedName>
</protein>
<evidence type="ECO:0000313" key="2">
    <source>
        <dbReference type="Proteomes" id="UP001064048"/>
    </source>
</evidence>
<comment type="caution">
    <text evidence="1">The sequence shown here is derived from an EMBL/GenBank/DDBJ whole genome shotgun (WGS) entry which is preliminary data.</text>
</comment>
<proteinExistence type="predicted"/>
<organism evidence="1 2">
    <name type="scientific">Choristoneura fumiferana</name>
    <name type="common">Spruce budworm moth</name>
    <name type="synonym">Archips fumiferana</name>
    <dbReference type="NCBI Taxonomy" id="7141"/>
    <lineage>
        <taxon>Eukaryota</taxon>
        <taxon>Metazoa</taxon>
        <taxon>Ecdysozoa</taxon>
        <taxon>Arthropoda</taxon>
        <taxon>Hexapoda</taxon>
        <taxon>Insecta</taxon>
        <taxon>Pterygota</taxon>
        <taxon>Neoptera</taxon>
        <taxon>Endopterygota</taxon>
        <taxon>Lepidoptera</taxon>
        <taxon>Glossata</taxon>
        <taxon>Ditrysia</taxon>
        <taxon>Tortricoidea</taxon>
        <taxon>Tortricidae</taxon>
        <taxon>Tortricinae</taxon>
        <taxon>Choristoneura</taxon>
    </lineage>
</organism>
<evidence type="ECO:0000313" key="1">
    <source>
        <dbReference type="EMBL" id="KAI8419729.1"/>
    </source>
</evidence>
<keyword evidence="2" id="KW-1185">Reference proteome</keyword>